<dbReference type="AlphaFoldDB" id="A0A3E0IM32"/>
<reference evidence="5 6" key="1">
    <citation type="journal article" date="2018" name="Vet. Microbiol.">
        <title>Characterisation of Staphylococcus felis isolated from cats using whole genome sequencing.</title>
        <authorList>
            <person name="Worthing K."/>
            <person name="Pang S."/>
            <person name="Trott D.J."/>
            <person name="Abraham S."/>
            <person name="Coombs G.W."/>
            <person name="Jordan D."/>
            <person name="McIntyre L."/>
            <person name="Davies M.R."/>
            <person name="Norris J."/>
        </authorList>
    </citation>
    <scope>NUCLEOTIDE SEQUENCE [LARGE SCALE GENOMIC DNA]</scope>
    <source>
        <strain evidence="5 6">F9</strain>
    </source>
</reference>
<dbReference type="Pfam" id="PF00248">
    <property type="entry name" value="Aldo_ket_red"/>
    <property type="match status" value="1"/>
</dbReference>
<keyword evidence="2" id="KW-0560">Oxidoreductase</keyword>
<organism evidence="5 6">
    <name type="scientific">Staphylococcus felis</name>
    <dbReference type="NCBI Taxonomy" id="46127"/>
    <lineage>
        <taxon>Bacteria</taxon>
        <taxon>Bacillati</taxon>
        <taxon>Bacillota</taxon>
        <taxon>Bacilli</taxon>
        <taxon>Bacillales</taxon>
        <taxon>Staphylococcaceae</taxon>
        <taxon>Staphylococcus</taxon>
    </lineage>
</organism>
<dbReference type="PANTHER" id="PTHR43364">
    <property type="entry name" value="NADH-SPECIFIC METHYLGLYOXAL REDUCTASE-RELATED"/>
    <property type="match status" value="1"/>
</dbReference>
<dbReference type="RefSeq" id="WP_116095051.1">
    <property type="nucleotide sequence ID" value="NZ_QKXQ01000524.1"/>
</dbReference>
<dbReference type="SUPFAM" id="SSF51430">
    <property type="entry name" value="NAD(P)-linked oxidoreductase"/>
    <property type="match status" value="1"/>
</dbReference>
<dbReference type="Gene3D" id="3.20.20.100">
    <property type="entry name" value="NADP-dependent oxidoreductase domain"/>
    <property type="match status" value="1"/>
</dbReference>
<evidence type="ECO:0000256" key="3">
    <source>
        <dbReference type="ARBA" id="ARBA00038157"/>
    </source>
</evidence>
<evidence type="ECO:0000259" key="4">
    <source>
        <dbReference type="Pfam" id="PF00248"/>
    </source>
</evidence>
<accession>A0A3E0IM32</accession>
<comment type="caution">
    <text evidence="5">The sequence shown here is derived from an EMBL/GenBank/DDBJ whole genome shotgun (WGS) entry which is preliminary data.</text>
</comment>
<name>A0A3E0IM32_9STAP</name>
<dbReference type="GO" id="GO:0005829">
    <property type="term" value="C:cytosol"/>
    <property type="evidence" value="ECO:0007669"/>
    <property type="project" value="TreeGrafter"/>
</dbReference>
<dbReference type="Proteomes" id="UP000256562">
    <property type="component" value="Unassembled WGS sequence"/>
</dbReference>
<dbReference type="InterPro" id="IPR020471">
    <property type="entry name" value="AKR"/>
</dbReference>
<evidence type="ECO:0000313" key="6">
    <source>
        <dbReference type="Proteomes" id="UP000256562"/>
    </source>
</evidence>
<dbReference type="InterPro" id="IPR023210">
    <property type="entry name" value="NADP_OxRdtase_dom"/>
</dbReference>
<dbReference type="InterPro" id="IPR036812">
    <property type="entry name" value="NAD(P)_OxRdtase_dom_sf"/>
</dbReference>
<feature type="domain" description="NADP-dependent oxidoreductase" evidence="4">
    <location>
        <begin position="19"/>
        <end position="291"/>
    </location>
</feature>
<comment type="similarity">
    <text evidence="3">Belongs to the aldo/keto reductase family. Aldo/keto reductase 2 subfamily.</text>
</comment>
<evidence type="ECO:0000313" key="5">
    <source>
        <dbReference type="EMBL" id="REH91683.1"/>
    </source>
</evidence>
<dbReference type="FunFam" id="3.20.20.100:FF:000008">
    <property type="entry name" value="Aldo/keto reductase family oxidoreductase"/>
    <property type="match status" value="1"/>
</dbReference>
<dbReference type="PRINTS" id="PR00069">
    <property type="entry name" value="ALDKETRDTASE"/>
</dbReference>
<dbReference type="CDD" id="cd19092">
    <property type="entry name" value="AKR_BsYcsN_EcYdhF-like"/>
    <property type="match status" value="1"/>
</dbReference>
<dbReference type="EMBL" id="QKXQ01000524">
    <property type="protein sequence ID" value="REH91683.1"/>
    <property type="molecule type" value="Genomic_DNA"/>
</dbReference>
<keyword evidence="1" id="KW-0521">NADP</keyword>
<protein>
    <submittedName>
        <fullName evidence="5">Oxidoreductase</fullName>
    </submittedName>
</protein>
<dbReference type="OrthoDB" id="9773828at2"/>
<evidence type="ECO:0000256" key="1">
    <source>
        <dbReference type="ARBA" id="ARBA00022857"/>
    </source>
</evidence>
<dbReference type="GO" id="GO:0016491">
    <property type="term" value="F:oxidoreductase activity"/>
    <property type="evidence" value="ECO:0007669"/>
    <property type="project" value="UniProtKB-KW"/>
</dbReference>
<dbReference type="InterPro" id="IPR050523">
    <property type="entry name" value="AKR_Detox_Biosynth"/>
</dbReference>
<sequence>MERIQINQHVEYSRIIQGFFRAEQWKMASQEMNRFLNQLVENGVTTMDHADIYGHYTVEGMFGDALKHSPHLREEIEIVTKCGIVQPNTIFKDQSSHRYDVSKSHIKRSVERSLKQLNVDYIDSLLIHRPSPLMQPCQITDALKDLVEEGKILSFGVSNFQRSQYELLNNCLKDDKFHIAVNQIEMSPYHLDAFQNGLIDDMYKENVKIMAWGPFAGGKLFDRQDKKSKRVMPVLKRIAEAHSTSVGAIISAWFKRHPAQIMPILGTSQIERVEQAIEGLDIDLHDQEWFDIYTAAQGYDIP</sequence>
<proteinExistence type="inferred from homology"/>
<dbReference type="PANTHER" id="PTHR43364:SF1">
    <property type="entry name" value="OXIDOREDUCTASE YDHF"/>
    <property type="match status" value="1"/>
</dbReference>
<gene>
    <name evidence="5" type="ORF">DOS83_11140</name>
</gene>
<evidence type="ECO:0000256" key="2">
    <source>
        <dbReference type="ARBA" id="ARBA00023002"/>
    </source>
</evidence>